<dbReference type="InterPro" id="IPR036770">
    <property type="entry name" value="Ankyrin_rpt-contain_sf"/>
</dbReference>
<organism evidence="4 5">
    <name type="scientific">Cylindrotheca closterium</name>
    <dbReference type="NCBI Taxonomy" id="2856"/>
    <lineage>
        <taxon>Eukaryota</taxon>
        <taxon>Sar</taxon>
        <taxon>Stramenopiles</taxon>
        <taxon>Ochrophyta</taxon>
        <taxon>Bacillariophyta</taxon>
        <taxon>Bacillariophyceae</taxon>
        <taxon>Bacillariophycidae</taxon>
        <taxon>Bacillariales</taxon>
        <taxon>Bacillariaceae</taxon>
        <taxon>Cylindrotheca</taxon>
    </lineage>
</organism>
<evidence type="ECO:0000256" key="1">
    <source>
        <dbReference type="ARBA" id="ARBA00022737"/>
    </source>
</evidence>
<feature type="compositionally biased region" description="Basic and acidic residues" evidence="3">
    <location>
        <begin position="632"/>
        <end position="641"/>
    </location>
</feature>
<dbReference type="Gene3D" id="1.25.40.20">
    <property type="entry name" value="Ankyrin repeat-containing domain"/>
    <property type="match status" value="2"/>
</dbReference>
<feature type="compositionally biased region" description="Polar residues" evidence="3">
    <location>
        <begin position="1"/>
        <end position="12"/>
    </location>
</feature>
<evidence type="ECO:0000256" key="3">
    <source>
        <dbReference type="SAM" id="MobiDB-lite"/>
    </source>
</evidence>
<dbReference type="AlphaFoldDB" id="A0AAD2CEH6"/>
<dbReference type="EMBL" id="CAKOGP040000001">
    <property type="protein sequence ID" value="CAJ1910260.1"/>
    <property type="molecule type" value="Genomic_DNA"/>
</dbReference>
<proteinExistence type="predicted"/>
<dbReference type="GO" id="GO:0051015">
    <property type="term" value="F:actin filament binding"/>
    <property type="evidence" value="ECO:0007669"/>
    <property type="project" value="TreeGrafter"/>
</dbReference>
<dbReference type="SUPFAM" id="SSF48403">
    <property type="entry name" value="Ankyrin repeat"/>
    <property type="match status" value="1"/>
</dbReference>
<dbReference type="PANTHER" id="PTHR24153:SF8">
    <property type="entry name" value="FORKED, ISOFORM F"/>
    <property type="match status" value="1"/>
</dbReference>
<keyword evidence="5" id="KW-1185">Reference proteome</keyword>
<feature type="compositionally biased region" description="Low complexity" evidence="3">
    <location>
        <begin position="13"/>
        <end position="22"/>
    </location>
</feature>
<keyword evidence="2" id="KW-0040">ANK repeat</keyword>
<dbReference type="Proteomes" id="UP001295423">
    <property type="component" value="Unassembled WGS sequence"/>
</dbReference>
<feature type="region of interest" description="Disordered" evidence="3">
    <location>
        <begin position="613"/>
        <end position="647"/>
    </location>
</feature>
<keyword evidence="1" id="KW-0677">Repeat</keyword>
<dbReference type="GO" id="GO:0051017">
    <property type="term" value="P:actin filament bundle assembly"/>
    <property type="evidence" value="ECO:0007669"/>
    <property type="project" value="TreeGrafter"/>
</dbReference>
<dbReference type="SMART" id="SM00248">
    <property type="entry name" value="ANK"/>
    <property type="match status" value="5"/>
</dbReference>
<dbReference type="GO" id="GO:0005737">
    <property type="term" value="C:cytoplasm"/>
    <property type="evidence" value="ECO:0007669"/>
    <property type="project" value="TreeGrafter"/>
</dbReference>
<evidence type="ECO:0000313" key="5">
    <source>
        <dbReference type="Proteomes" id="UP001295423"/>
    </source>
</evidence>
<protein>
    <submittedName>
        <fullName evidence="4">Uncharacterized protein</fullName>
    </submittedName>
</protein>
<accession>A0AAD2CEH6</accession>
<reference evidence="4" key="1">
    <citation type="submission" date="2023-08" db="EMBL/GenBank/DDBJ databases">
        <authorList>
            <person name="Audoor S."/>
            <person name="Bilcke G."/>
        </authorList>
    </citation>
    <scope>NUCLEOTIDE SEQUENCE</scope>
</reference>
<dbReference type="Pfam" id="PF00023">
    <property type="entry name" value="Ank"/>
    <property type="match status" value="1"/>
</dbReference>
<comment type="caution">
    <text evidence="4">The sequence shown here is derived from an EMBL/GenBank/DDBJ whole genome shotgun (WGS) entry which is preliminary data.</text>
</comment>
<name>A0AAD2CEH6_9STRA</name>
<dbReference type="PANTHER" id="PTHR24153">
    <property type="entry name" value="ESPIN"/>
    <property type="match status" value="1"/>
</dbReference>
<sequence length="659" mass="73090">MYRISEMSTNPQSGSASSSSSGDIRRMNRSQLPPLFVYMETGDWARAMERAKKHPREVKTWASIRSKSSSNDRISGAKRLALHHACFKLRSSVSSGSFGSTSSTYDSTTDAFIEVCNLILLLIELYPDAAGMRESRHGCLPLHLAAFASCTLNSTPSKDDESVKSEPSTFSLSTLGNSLPVFNKLGRPSAIRNNNRSQSEATTMTAGFLEERFTGNQTDQKQAGLSPKESNSTSVSMGPNFLISEKREEAAVKVLNALLDAYPRGSRMDSEGGRLPLHTACAGRATPLVVATLIRANPSAARHRNKDGFLPLHLSAHWGISHPNVATSLLKAYPDATFGRNRWERTPLEEALCMAGENGRPHQASLVRALRKHPSYWTRPAEFIKEERKKGRQIVDIDDMDDETCMTEDYVVMQSNSRGSPEVKNNSQRQNADLHSLMRDQEWELVMSKLETSPLDAEEELKVTTRGGFTSTYGFTPLHYACERHPPQEVVEALIAACPSAVAKRTMPGGALPLHIACTWHASVEVIGSLLNADKSTCKVQDELGNLPLHSAAFSGISTPVVERLLRTYSKASLARNHQGSLPEEIVKRLRHDNRKEVMGMLMIAREEIMAKRDDKNHRRNKSDGAFLTSKRSWDKSEEQHQQGVEVPYTKDDAELVWV</sequence>
<feature type="region of interest" description="Disordered" evidence="3">
    <location>
        <begin position="214"/>
        <end position="236"/>
    </location>
</feature>
<gene>
    <name evidence="4" type="ORF">CYCCA115_LOCUS565</name>
</gene>
<feature type="region of interest" description="Disordered" evidence="3">
    <location>
        <begin position="1"/>
        <end position="26"/>
    </location>
</feature>
<dbReference type="InterPro" id="IPR052420">
    <property type="entry name" value="Espin/Espin-like"/>
</dbReference>
<evidence type="ECO:0000313" key="4">
    <source>
        <dbReference type="EMBL" id="CAJ1910260.1"/>
    </source>
</evidence>
<evidence type="ECO:0000256" key="2">
    <source>
        <dbReference type="ARBA" id="ARBA00023043"/>
    </source>
</evidence>
<dbReference type="InterPro" id="IPR002110">
    <property type="entry name" value="Ankyrin_rpt"/>
</dbReference>